<gene>
    <name evidence="1" type="ORF">CMESO_82</name>
</gene>
<accession>J7G5C8</accession>
<evidence type="ECO:0000313" key="2">
    <source>
        <dbReference type="Proteomes" id="UP000243348"/>
    </source>
</evidence>
<proteinExistence type="predicted"/>
<keyword evidence="1" id="KW-0542">Nucleomorph</keyword>
<evidence type="ECO:0000313" key="1">
    <source>
        <dbReference type="EMBL" id="AFP65281.1"/>
    </source>
</evidence>
<organism evidence="1 2">
    <name type="scientific">Chroomonas mesostigmatica CCMP1168</name>
    <dbReference type="NCBI Taxonomy" id="1195612"/>
    <lineage>
        <taxon>Eukaryota</taxon>
        <taxon>Cryptophyceae</taxon>
        <taxon>Pyrenomonadales</taxon>
        <taxon>Chroomonadaceae</taxon>
        <taxon>Chroomonas</taxon>
    </lineage>
</organism>
<reference evidence="1 2" key="1">
    <citation type="journal article" date="2012" name="Genome Biol. Evol.">
        <title>Nucleomorph genome sequence of the cryptophyte alga Chroomonas mesostigmatica CCMP1168 reveals lineage-specific gene loss and genome complexity.</title>
        <authorList>
            <person name="Moore C.E."/>
            <person name="Curtis B."/>
            <person name="Mills T."/>
            <person name="Tanifuji G."/>
            <person name="Archibald J.M."/>
        </authorList>
    </citation>
    <scope>NUCLEOTIDE SEQUENCE [LARGE SCALE GENOMIC DNA]</scope>
    <source>
        <strain evidence="1 2">CCMP1168</strain>
    </source>
</reference>
<dbReference type="Proteomes" id="UP000243348">
    <property type="component" value="Nucleomorph 1"/>
</dbReference>
<protein>
    <submittedName>
        <fullName evidence="1">Uncharacterized protein</fullName>
    </submittedName>
</protein>
<geneLocation type="nucleomorph" evidence="1"/>
<dbReference type="AlphaFoldDB" id="J7G5C8"/>
<dbReference type="EMBL" id="CP003680">
    <property type="protein sequence ID" value="AFP65281.1"/>
    <property type="molecule type" value="Genomic_DNA"/>
</dbReference>
<name>J7G5C8_9CRYP</name>
<sequence>MKKIRICPKYFPRKKKKNSGDFLKNLTFYTSHFYRSNFELSMNLKKKLQNIPFFPIMCSHFLLCLGKKSSIKKSFFKEFEWKLKIISLGNKKK</sequence>